<dbReference type="PROSITE" id="PS01036">
    <property type="entry name" value="HSP70_3"/>
    <property type="match status" value="1"/>
</dbReference>
<dbReference type="InterPro" id="IPR043129">
    <property type="entry name" value="ATPase_NBD"/>
</dbReference>
<dbReference type="EMBL" id="JADOUE010000001">
    <property type="protein sequence ID" value="MBG6122631.1"/>
    <property type="molecule type" value="Genomic_DNA"/>
</dbReference>
<reference evidence="7" key="1">
    <citation type="submission" date="2020-11" db="EMBL/GenBank/DDBJ databases">
        <title>Sequencing the genomes of 1000 actinobacteria strains.</title>
        <authorList>
            <person name="Klenk H.-P."/>
        </authorList>
    </citation>
    <scope>NUCLEOTIDE SEQUENCE</scope>
    <source>
        <strain evidence="7">DSM 45632</strain>
    </source>
</reference>
<dbReference type="RefSeq" id="WP_196824995.1">
    <property type="nucleotide sequence ID" value="NZ_CP046980.1"/>
</dbReference>
<dbReference type="AlphaFoldDB" id="A0A931E2K9"/>
<comment type="caution">
    <text evidence="7">The sequence shown here is derived from an EMBL/GenBank/DDBJ whole genome shotgun (WGS) entry which is preliminary data.</text>
</comment>
<dbReference type="Proteomes" id="UP000658613">
    <property type="component" value="Unassembled WGS sequence"/>
</dbReference>
<dbReference type="Pfam" id="PF00012">
    <property type="entry name" value="HSP70"/>
    <property type="match status" value="1"/>
</dbReference>
<comment type="similarity">
    <text evidence="1">Belongs to the heat shock protein 70 family.</text>
</comment>
<keyword evidence="8" id="KW-1185">Reference proteome</keyword>
<keyword evidence="5" id="KW-0143">Chaperone</keyword>
<keyword evidence="4" id="KW-0346">Stress response</keyword>
<name>A0A931E2K9_9CORY</name>
<dbReference type="InterPro" id="IPR013126">
    <property type="entry name" value="Hsp_70_fam"/>
</dbReference>
<protein>
    <submittedName>
        <fullName evidence="7">Molecular chaperone DnaK (HSP70)</fullName>
    </submittedName>
</protein>
<dbReference type="PANTHER" id="PTHR42749">
    <property type="entry name" value="CELL SHAPE-DETERMINING PROTEIN MREB"/>
    <property type="match status" value="1"/>
</dbReference>
<dbReference type="Gene3D" id="3.30.420.40">
    <property type="match status" value="2"/>
</dbReference>
<evidence type="ECO:0000256" key="1">
    <source>
        <dbReference type="ARBA" id="ARBA00007381"/>
    </source>
</evidence>
<organism evidence="7 8">
    <name type="scientific">Corynebacterium aquatimens</name>
    <dbReference type="NCBI Taxonomy" id="1190508"/>
    <lineage>
        <taxon>Bacteria</taxon>
        <taxon>Bacillati</taxon>
        <taxon>Actinomycetota</taxon>
        <taxon>Actinomycetes</taxon>
        <taxon>Mycobacteriales</taxon>
        <taxon>Corynebacteriaceae</taxon>
        <taxon>Corynebacterium</taxon>
    </lineage>
</organism>
<dbReference type="PRINTS" id="PR00301">
    <property type="entry name" value="HEATSHOCK70"/>
</dbReference>
<keyword evidence="3" id="KW-0067">ATP-binding</keyword>
<evidence type="ECO:0000256" key="5">
    <source>
        <dbReference type="ARBA" id="ARBA00023186"/>
    </source>
</evidence>
<keyword evidence="2" id="KW-0547">Nucleotide-binding</keyword>
<sequence>MSSHWALSIDFGTSNTSAAHTNPFKGTVEPATLSDDHHSMASSVLVSNTGAISAGPVALANAEGFPEGFIRSPKRLIGQDTAWLGGGQVAVQSMVSEVFRETIRRASRAHNNLPPRYLVVTHPEVWSPDEIAVLKKAAADAGMPPNAVATLSEPKAAIAHYTQDRALVPGQKIAVFDIGGGTLDIAVLNCRAPGAYDVLAAEGDGSIGGRSFDQLLRRWLERHLDEDEPDVLDALRRHATFDEQRKLEQRITDAKELLSDTDRAVIPVDVDGKSHRVQITRGEFEDLISPSVDRAVGLARAALAQAGLTPHDLHALYLTGGTSRVPLLQEKLKDIGPVAQLDNPKTVVCQGALVSLIAAVEARRAHEPVKTSGPRRAAHPQPQRVVSPRRRRT</sequence>
<evidence type="ECO:0000256" key="2">
    <source>
        <dbReference type="ARBA" id="ARBA00022741"/>
    </source>
</evidence>
<dbReference type="InterPro" id="IPR018181">
    <property type="entry name" value="Heat_shock_70_CS"/>
</dbReference>
<dbReference type="Gene3D" id="3.90.640.10">
    <property type="entry name" value="Actin, Chain A, domain 4"/>
    <property type="match status" value="1"/>
</dbReference>
<evidence type="ECO:0000256" key="4">
    <source>
        <dbReference type="ARBA" id="ARBA00023016"/>
    </source>
</evidence>
<dbReference type="GO" id="GO:0140662">
    <property type="term" value="F:ATP-dependent protein folding chaperone"/>
    <property type="evidence" value="ECO:0007669"/>
    <property type="project" value="InterPro"/>
</dbReference>
<gene>
    <name evidence="7" type="ORF">IW254_001600</name>
</gene>
<proteinExistence type="inferred from homology"/>
<evidence type="ECO:0000256" key="6">
    <source>
        <dbReference type="SAM" id="MobiDB-lite"/>
    </source>
</evidence>
<accession>A0A931E2K9</accession>
<dbReference type="SUPFAM" id="SSF53067">
    <property type="entry name" value="Actin-like ATPase domain"/>
    <property type="match status" value="2"/>
</dbReference>
<dbReference type="PANTHER" id="PTHR42749:SF1">
    <property type="entry name" value="CELL SHAPE-DETERMINING PROTEIN MREB"/>
    <property type="match status" value="1"/>
</dbReference>
<evidence type="ECO:0000256" key="3">
    <source>
        <dbReference type="ARBA" id="ARBA00022840"/>
    </source>
</evidence>
<feature type="region of interest" description="Disordered" evidence="6">
    <location>
        <begin position="367"/>
        <end position="393"/>
    </location>
</feature>
<dbReference type="GO" id="GO:0005524">
    <property type="term" value="F:ATP binding"/>
    <property type="evidence" value="ECO:0007669"/>
    <property type="project" value="UniProtKB-KW"/>
</dbReference>
<evidence type="ECO:0000313" key="8">
    <source>
        <dbReference type="Proteomes" id="UP000658613"/>
    </source>
</evidence>
<evidence type="ECO:0000313" key="7">
    <source>
        <dbReference type="EMBL" id="MBG6122631.1"/>
    </source>
</evidence>